<dbReference type="EMBL" id="JBEAFC010000002">
    <property type="protein sequence ID" value="KAL1568024.1"/>
    <property type="molecule type" value="Genomic_DNA"/>
</dbReference>
<accession>A0ABD1IH41</accession>
<dbReference type="PANTHER" id="PTHR46371">
    <property type="entry name" value="OS04G0464100 PROTEIN"/>
    <property type="match status" value="1"/>
</dbReference>
<evidence type="ECO:0000313" key="4">
    <source>
        <dbReference type="Proteomes" id="UP001567538"/>
    </source>
</evidence>
<evidence type="ECO:0000259" key="2">
    <source>
        <dbReference type="PROSITE" id="PS50846"/>
    </source>
</evidence>
<feature type="domain" description="HMA" evidence="2">
    <location>
        <begin position="1"/>
        <end position="70"/>
    </location>
</feature>
<dbReference type="InterPro" id="IPR044296">
    <property type="entry name" value="HIPP46"/>
</dbReference>
<keyword evidence="4" id="KW-1185">Reference proteome</keyword>
<organism evidence="3 4">
    <name type="scientific">Salvia divinorum</name>
    <name type="common">Maria pastora</name>
    <name type="synonym">Diviner's sage</name>
    <dbReference type="NCBI Taxonomy" id="28513"/>
    <lineage>
        <taxon>Eukaryota</taxon>
        <taxon>Viridiplantae</taxon>
        <taxon>Streptophyta</taxon>
        <taxon>Embryophyta</taxon>
        <taxon>Tracheophyta</taxon>
        <taxon>Spermatophyta</taxon>
        <taxon>Magnoliopsida</taxon>
        <taxon>eudicotyledons</taxon>
        <taxon>Gunneridae</taxon>
        <taxon>Pentapetalae</taxon>
        <taxon>asterids</taxon>
        <taxon>lamiids</taxon>
        <taxon>Lamiales</taxon>
        <taxon>Lamiaceae</taxon>
        <taxon>Nepetoideae</taxon>
        <taxon>Mentheae</taxon>
        <taxon>Salviinae</taxon>
        <taxon>Salvia</taxon>
        <taxon>Salvia subgen. Calosphace</taxon>
    </lineage>
</organism>
<evidence type="ECO:0000256" key="1">
    <source>
        <dbReference type="ARBA" id="ARBA00004170"/>
    </source>
</evidence>
<evidence type="ECO:0000313" key="3">
    <source>
        <dbReference type="EMBL" id="KAL1568024.1"/>
    </source>
</evidence>
<reference evidence="3 4" key="1">
    <citation type="submission" date="2024-06" db="EMBL/GenBank/DDBJ databases">
        <title>A chromosome level genome sequence of Diviner's sage (Salvia divinorum).</title>
        <authorList>
            <person name="Ford S.A."/>
            <person name="Ro D.-K."/>
            <person name="Ness R.W."/>
            <person name="Phillips M.A."/>
        </authorList>
    </citation>
    <scope>NUCLEOTIDE SEQUENCE [LARGE SCALE GENOMIC DNA]</scope>
    <source>
        <strain evidence="3">SAF-2024a</strain>
        <tissue evidence="3">Leaf</tissue>
    </source>
</reference>
<dbReference type="AlphaFoldDB" id="A0ABD1IH41"/>
<dbReference type="InterPro" id="IPR006121">
    <property type="entry name" value="HMA_dom"/>
</dbReference>
<gene>
    <name evidence="3" type="ORF">AAHA92_03433</name>
</gene>
<protein>
    <submittedName>
        <fullName evidence="3">Disease resistance protein Pik-1-like isoform X2</fullName>
    </submittedName>
</protein>
<name>A0ABD1IH41_SALDI</name>
<comment type="caution">
    <text evidence="3">The sequence shown here is derived from an EMBL/GenBank/DDBJ whole genome shotgun (WGS) entry which is preliminary data.</text>
</comment>
<dbReference type="Gene3D" id="3.30.70.100">
    <property type="match status" value="1"/>
</dbReference>
<dbReference type="Proteomes" id="UP001567538">
    <property type="component" value="Unassembled WGS sequence"/>
</dbReference>
<sequence length="119" mass="12775">MTKKIVIGISLCNDKCRSKALKVVVSIPGVQSAEIVSGDRELMVVVGDVDSVELTRRLRKKMGHAELMSVSEAATANTQRAAAAAVVPAAPPPYHGIPQCYHHYEIRETAGYDSPCSIL</sequence>
<comment type="subcellular location">
    <subcellularLocation>
        <location evidence="1">Membrane</location>
        <topology evidence="1">Peripheral membrane protein</topology>
    </subcellularLocation>
</comment>
<dbReference type="GO" id="GO:0009626">
    <property type="term" value="P:plant-type hypersensitive response"/>
    <property type="evidence" value="ECO:0007669"/>
    <property type="project" value="UniProtKB-KW"/>
</dbReference>
<proteinExistence type="predicted"/>
<dbReference type="PROSITE" id="PS50846">
    <property type="entry name" value="HMA_2"/>
    <property type="match status" value="1"/>
</dbReference>
<dbReference type="GO" id="GO:0016020">
    <property type="term" value="C:membrane"/>
    <property type="evidence" value="ECO:0007669"/>
    <property type="project" value="UniProtKB-SubCell"/>
</dbReference>